<reference evidence="1 2" key="1">
    <citation type="journal article" date="2021" name="Plant Biotechnol. J.">
        <title>Multi-omics assisted identification of the key and species-specific regulatory components of drought-tolerant mechanisms in Gossypium stocksii.</title>
        <authorList>
            <person name="Yu D."/>
            <person name="Ke L."/>
            <person name="Zhang D."/>
            <person name="Wu Y."/>
            <person name="Sun Y."/>
            <person name="Mei J."/>
            <person name="Sun J."/>
            <person name="Sun Y."/>
        </authorList>
    </citation>
    <scope>NUCLEOTIDE SEQUENCE [LARGE SCALE GENOMIC DNA]</scope>
    <source>
        <strain evidence="2">cv. E1</strain>
        <tissue evidence="1">Leaf</tissue>
    </source>
</reference>
<organism evidence="1 2">
    <name type="scientific">Gossypium stocksii</name>
    <dbReference type="NCBI Taxonomy" id="47602"/>
    <lineage>
        <taxon>Eukaryota</taxon>
        <taxon>Viridiplantae</taxon>
        <taxon>Streptophyta</taxon>
        <taxon>Embryophyta</taxon>
        <taxon>Tracheophyta</taxon>
        <taxon>Spermatophyta</taxon>
        <taxon>Magnoliopsida</taxon>
        <taxon>eudicotyledons</taxon>
        <taxon>Gunneridae</taxon>
        <taxon>Pentapetalae</taxon>
        <taxon>rosids</taxon>
        <taxon>malvids</taxon>
        <taxon>Malvales</taxon>
        <taxon>Malvaceae</taxon>
        <taxon>Malvoideae</taxon>
        <taxon>Gossypium</taxon>
    </lineage>
</organism>
<proteinExistence type="predicted"/>
<protein>
    <submittedName>
        <fullName evidence="1">Uncharacterized protein</fullName>
    </submittedName>
</protein>
<dbReference type="EMBL" id="JAIQCV010000002">
    <property type="protein sequence ID" value="KAH1121050.1"/>
    <property type="molecule type" value="Genomic_DNA"/>
</dbReference>
<evidence type="ECO:0000313" key="2">
    <source>
        <dbReference type="Proteomes" id="UP000828251"/>
    </source>
</evidence>
<comment type="caution">
    <text evidence="1">The sequence shown here is derived from an EMBL/GenBank/DDBJ whole genome shotgun (WGS) entry which is preliminary data.</text>
</comment>
<accession>A0A9D3WDN0</accession>
<gene>
    <name evidence="1" type="ORF">J1N35_004210</name>
</gene>
<evidence type="ECO:0000313" key="1">
    <source>
        <dbReference type="EMBL" id="KAH1121050.1"/>
    </source>
</evidence>
<keyword evidence="2" id="KW-1185">Reference proteome</keyword>
<dbReference type="Proteomes" id="UP000828251">
    <property type="component" value="Unassembled WGS sequence"/>
</dbReference>
<name>A0A9D3WDN0_9ROSI</name>
<dbReference type="AlphaFoldDB" id="A0A9D3WDN0"/>
<sequence>MSNMVHLKYLPLLEDFHCDGTYRSRSTVLAILYIEFCRSTKQGFLWMSYSTLNVATLIPQWVHIEANVWCINTSVFNFSIVEWYNADRVTVGNLCRSIHNNLVMSTIKS</sequence>